<evidence type="ECO:0000256" key="1">
    <source>
        <dbReference type="SAM" id="MobiDB-lite"/>
    </source>
</evidence>
<dbReference type="AlphaFoldDB" id="A0AAW1U9B2"/>
<feature type="region of interest" description="Disordered" evidence="1">
    <location>
        <begin position="87"/>
        <end position="171"/>
    </location>
</feature>
<feature type="compositionally biased region" description="Basic residues" evidence="1">
    <location>
        <begin position="154"/>
        <end position="171"/>
    </location>
</feature>
<accession>A0AAW1U9B2</accession>
<dbReference type="EMBL" id="JARQZJ010000041">
    <property type="protein sequence ID" value="KAK9877267.1"/>
    <property type="molecule type" value="Genomic_DNA"/>
</dbReference>
<feature type="compositionally biased region" description="Polar residues" evidence="1">
    <location>
        <begin position="140"/>
        <end position="150"/>
    </location>
</feature>
<dbReference type="Proteomes" id="UP001431783">
    <property type="component" value="Unassembled WGS sequence"/>
</dbReference>
<sequence>MADQWKLVNEGHSERAILQSLGPLELIGIDENNFILLENVSDQEAGMFLSQSMKIQVTDQPPAINENEALQYQEWEVPIHEISSVVSSNSNFSSDSDEQCQPFSNNSIASSESEDSQPPSNNSTASTESDGSIRVASVLQAKNNEQSETEGTVRKRKKHRRNRKGNEYKRRKNANMRLFGKSYVGFKKDASGKYNQIKQIDGKKIGPRCRGHTLSGGNRGKVKKQVCKQMFMHTISIGERQLRDWVNPLLINYT</sequence>
<proteinExistence type="predicted"/>
<gene>
    <name evidence="2" type="ORF">WA026_017658</name>
</gene>
<evidence type="ECO:0000313" key="2">
    <source>
        <dbReference type="EMBL" id="KAK9877267.1"/>
    </source>
</evidence>
<name>A0AAW1U9B2_9CUCU</name>
<organism evidence="2 3">
    <name type="scientific">Henosepilachna vigintioctopunctata</name>
    <dbReference type="NCBI Taxonomy" id="420089"/>
    <lineage>
        <taxon>Eukaryota</taxon>
        <taxon>Metazoa</taxon>
        <taxon>Ecdysozoa</taxon>
        <taxon>Arthropoda</taxon>
        <taxon>Hexapoda</taxon>
        <taxon>Insecta</taxon>
        <taxon>Pterygota</taxon>
        <taxon>Neoptera</taxon>
        <taxon>Endopterygota</taxon>
        <taxon>Coleoptera</taxon>
        <taxon>Polyphaga</taxon>
        <taxon>Cucujiformia</taxon>
        <taxon>Coccinelloidea</taxon>
        <taxon>Coccinellidae</taxon>
        <taxon>Epilachninae</taxon>
        <taxon>Epilachnini</taxon>
        <taxon>Henosepilachna</taxon>
    </lineage>
</organism>
<reference evidence="2 3" key="1">
    <citation type="submission" date="2023-03" db="EMBL/GenBank/DDBJ databases">
        <title>Genome insight into feeding habits of ladybird beetles.</title>
        <authorList>
            <person name="Li H.-S."/>
            <person name="Huang Y.-H."/>
            <person name="Pang H."/>
        </authorList>
    </citation>
    <scope>NUCLEOTIDE SEQUENCE [LARGE SCALE GENOMIC DNA]</scope>
    <source>
        <strain evidence="2">SYSU_2023b</strain>
        <tissue evidence="2">Whole body</tissue>
    </source>
</reference>
<evidence type="ECO:0000313" key="3">
    <source>
        <dbReference type="Proteomes" id="UP001431783"/>
    </source>
</evidence>
<feature type="compositionally biased region" description="Polar residues" evidence="1">
    <location>
        <begin position="99"/>
        <end position="130"/>
    </location>
</feature>
<protein>
    <submittedName>
        <fullName evidence="2">Uncharacterized protein</fullName>
    </submittedName>
</protein>
<comment type="caution">
    <text evidence="2">The sequence shown here is derived from an EMBL/GenBank/DDBJ whole genome shotgun (WGS) entry which is preliminary data.</text>
</comment>
<keyword evidence="3" id="KW-1185">Reference proteome</keyword>